<sequence>MPLHVSISLLLPLIVCQRGRVVSTATTTSSDAGSSDTNQRIAFSFGSWSPSPKFGWGIDTELLPGSDPRNTDIPTPWYHPTFSDAHSLSPQKLAFQDHNYYLATVQVMPFARDHSKLVIATQYEGNQRDFLIGPNSFLVDFRGNFTTDPRIPTVPFGFNLGLEERFNGSVVLGGAYDANRIASTSWHLLDETAAGNATFLARGTQQLQVALIAMDALSSRSTFQTSQISAIMDFNNYTIVLPHDASFQCSSDIVIAPPGVDQPDAAGAVLLAANKTRDACVQREADDTDQTLVLGRPFFQAAYIYVEEDGAVYVASTNQHDLPVRTVPFDRNSSIEPAASPTLTQTSSGALPTSGASAGALLYSTSFVLLWIVVHLTLVSIQPLV</sequence>
<evidence type="ECO:0000313" key="2">
    <source>
        <dbReference type="Proteomes" id="UP001186974"/>
    </source>
</evidence>
<evidence type="ECO:0000313" key="1">
    <source>
        <dbReference type="EMBL" id="KAK3064312.1"/>
    </source>
</evidence>
<keyword evidence="2" id="KW-1185">Reference proteome</keyword>
<reference evidence="1" key="1">
    <citation type="submission" date="2024-09" db="EMBL/GenBank/DDBJ databases">
        <title>Black Yeasts Isolated from many extreme environments.</title>
        <authorList>
            <person name="Coleine C."/>
            <person name="Stajich J.E."/>
            <person name="Selbmann L."/>
        </authorList>
    </citation>
    <scope>NUCLEOTIDE SEQUENCE</scope>
    <source>
        <strain evidence="1">CCFEE 5737</strain>
    </source>
</reference>
<proteinExistence type="predicted"/>
<protein>
    <submittedName>
        <fullName evidence="1">Uncharacterized protein</fullName>
    </submittedName>
</protein>
<comment type="caution">
    <text evidence="1">The sequence shown here is derived from an EMBL/GenBank/DDBJ whole genome shotgun (WGS) entry which is preliminary data.</text>
</comment>
<dbReference type="Proteomes" id="UP001186974">
    <property type="component" value="Unassembled WGS sequence"/>
</dbReference>
<organism evidence="1 2">
    <name type="scientific">Coniosporium uncinatum</name>
    <dbReference type="NCBI Taxonomy" id="93489"/>
    <lineage>
        <taxon>Eukaryota</taxon>
        <taxon>Fungi</taxon>
        <taxon>Dikarya</taxon>
        <taxon>Ascomycota</taxon>
        <taxon>Pezizomycotina</taxon>
        <taxon>Dothideomycetes</taxon>
        <taxon>Dothideomycetes incertae sedis</taxon>
        <taxon>Coniosporium</taxon>
    </lineage>
</organism>
<gene>
    <name evidence="1" type="ORF">LTS18_008344</name>
</gene>
<dbReference type="EMBL" id="JAWDJW010006550">
    <property type="protein sequence ID" value="KAK3064312.1"/>
    <property type="molecule type" value="Genomic_DNA"/>
</dbReference>
<accession>A0ACC3DAQ3</accession>
<name>A0ACC3DAQ3_9PEZI</name>